<dbReference type="AlphaFoldDB" id="A0AAV4PER8"/>
<name>A0AAV4PER8_CAEEX</name>
<gene>
    <name evidence="1" type="primary">AVEN_272065_1</name>
    <name evidence="1" type="ORF">CEXT_523141</name>
</gene>
<sequence>MPVSRAHKNLRNILHCYPYKITNVKEFLLVDLPVRPSFSLEFLDGMEVNNYWPWNIFETHFSRRFFNTQNCRIWATKNPLANAPIPFHSAKVTVWCGLTASFIE</sequence>
<evidence type="ECO:0000313" key="2">
    <source>
        <dbReference type="Proteomes" id="UP001054945"/>
    </source>
</evidence>
<comment type="caution">
    <text evidence="1">The sequence shown here is derived from an EMBL/GenBank/DDBJ whole genome shotgun (WGS) entry which is preliminary data.</text>
</comment>
<reference evidence="1 2" key="1">
    <citation type="submission" date="2021-06" db="EMBL/GenBank/DDBJ databases">
        <title>Caerostris extrusa draft genome.</title>
        <authorList>
            <person name="Kono N."/>
            <person name="Arakawa K."/>
        </authorList>
    </citation>
    <scope>NUCLEOTIDE SEQUENCE [LARGE SCALE GENOMIC DNA]</scope>
</reference>
<accession>A0AAV4PER8</accession>
<organism evidence="1 2">
    <name type="scientific">Caerostris extrusa</name>
    <name type="common">Bark spider</name>
    <name type="synonym">Caerostris bankana</name>
    <dbReference type="NCBI Taxonomy" id="172846"/>
    <lineage>
        <taxon>Eukaryota</taxon>
        <taxon>Metazoa</taxon>
        <taxon>Ecdysozoa</taxon>
        <taxon>Arthropoda</taxon>
        <taxon>Chelicerata</taxon>
        <taxon>Arachnida</taxon>
        <taxon>Araneae</taxon>
        <taxon>Araneomorphae</taxon>
        <taxon>Entelegynae</taxon>
        <taxon>Araneoidea</taxon>
        <taxon>Araneidae</taxon>
        <taxon>Caerostris</taxon>
    </lineage>
</organism>
<evidence type="ECO:0000313" key="1">
    <source>
        <dbReference type="EMBL" id="GIX94626.1"/>
    </source>
</evidence>
<proteinExistence type="predicted"/>
<dbReference type="EMBL" id="BPLR01004398">
    <property type="protein sequence ID" value="GIX94626.1"/>
    <property type="molecule type" value="Genomic_DNA"/>
</dbReference>
<keyword evidence="2" id="KW-1185">Reference proteome</keyword>
<dbReference type="Proteomes" id="UP001054945">
    <property type="component" value="Unassembled WGS sequence"/>
</dbReference>
<protein>
    <submittedName>
        <fullName evidence="1">Uncharacterized protein</fullName>
    </submittedName>
</protein>